<gene>
    <name evidence="1" type="ORF">RPERSI_LOCUS2717</name>
</gene>
<protein>
    <submittedName>
        <fullName evidence="1">25607_t:CDS:1</fullName>
    </submittedName>
</protein>
<feature type="non-terminal residue" evidence="1">
    <location>
        <position position="1"/>
    </location>
</feature>
<accession>A0ACA9LFG0</accession>
<dbReference type="Proteomes" id="UP000789920">
    <property type="component" value="Unassembled WGS sequence"/>
</dbReference>
<reference evidence="1" key="1">
    <citation type="submission" date="2021-06" db="EMBL/GenBank/DDBJ databases">
        <authorList>
            <person name="Kallberg Y."/>
            <person name="Tangrot J."/>
            <person name="Rosling A."/>
        </authorList>
    </citation>
    <scope>NUCLEOTIDE SEQUENCE</scope>
    <source>
        <strain evidence="1">MA461A</strain>
    </source>
</reference>
<comment type="caution">
    <text evidence="1">The sequence shown here is derived from an EMBL/GenBank/DDBJ whole genome shotgun (WGS) entry which is preliminary data.</text>
</comment>
<keyword evidence="2" id="KW-1185">Reference proteome</keyword>
<proteinExistence type="predicted"/>
<evidence type="ECO:0000313" key="2">
    <source>
        <dbReference type="Proteomes" id="UP000789920"/>
    </source>
</evidence>
<evidence type="ECO:0000313" key="1">
    <source>
        <dbReference type="EMBL" id="CAG8521399.1"/>
    </source>
</evidence>
<dbReference type="EMBL" id="CAJVQC010003088">
    <property type="protein sequence ID" value="CAG8521399.1"/>
    <property type="molecule type" value="Genomic_DNA"/>
</dbReference>
<organism evidence="1 2">
    <name type="scientific">Racocetra persica</name>
    <dbReference type="NCBI Taxonomy" id="160502"/>
    <lineage>
        <taxon>Eukaryota</taxon>
        <taxon>Fungi</taxon>
        <taxon>Fungi incertae sedis</taxon>
        <taxon>Mucoromycota</taxon>
        <taxon>Glomeromycotina</taxon>
        <taxon>Glomeromycetes</taxon>
        <taxon>Diversisporales</taxon>
        <taxon>Gigasporaceae</taxon>
        <taxon>Racocetra</taxon>
    </lineage>
</organism>
<sequence length="582" mass="68061">EPNDDYNVDGEAFEGGFLKWGFELDNKSVKLTVIDYNPRKKQWNPDDKKKSLDILPSFYPSGKNFILRCGVLENDDFITVTRIGVFIWTYKTSEIKMHYYWNYWNYRLEQFEFEMTKFKKFFDDWTLGRILPASSYETIYRNLDVKFGKEEIQLFKKFLEDNIVDEFYLTCYGKILMETFIELKDDQWIRSLGGSCIDKYIQEDNHLMSKISLLSIIFENFDELSDNHPAFIASTLAMIGFVVPSNEVITHSTSSHISGYGTYCHLSKTSFIDIFISNLWVLWSSFQKRFQIWFKNFQEKHTFFRDFIIKPIIMRIIKPIIMRIIKPIINFYSVSYSTTILAVPLPNFVSYPKDYEFWKELLLPRFILVAFAHSLHILLRPAHDVSLESPSYSTDPNDPWNLATHYNAIESNGTIEENAALIDPPTTTTNMFMMMSTAISAVYIMLTGDSTPISNWDLDSNPALLILTILFSFGATIYLMNLFIGVLGNEISETQTWESFYECHTIKLREHIIDIQNNKWSGYKKPFFSKALNEVLSLPEEEPTLTEVEKSIEKKIEKTIKELKELKDSETLRLTELALELF</sequence>
<name>A0ACA9LFG0_9GLOM</name>